<evidence type="ECO:0000313" key="2">
    <source>
        <dbReference type="EMBL" id="GAA4730960.1"/>
    </source>
</evidence>
<feature type="transmembrane region" description="Helical" evidence="1">
    <location>
        <begin position="6"/>
        <end position="22"/>
    </location>
</feature>
<feature type="transmembrane region" description="Helical" evidence="1">
    <location>
        <begin position="167"/>
        <end position="186"/>
    </location>
</feature>
<organism evidence="2 3">
    <name type="scientific">Isoptericola chiayiensis</name>
    <dbReference type="NCBI Taxonomy" id="579446"/>
    <lineage>
        <taxon>Bacteria</taxon>
        <taxon>Bacillati</taxon>
        <taxon>Actinomycetota</taxon>
        <taxon>Actinomycetes</taxon>
        <taxon>Micrococcales</taxon>
        <taxon>Promicromonosporaceae</taxon>
        <taxon>Isoptericola</taxon>
    </lineage>
</organism>
<keyword evidence="1" id="KW-0472">Membrane</keyword>
<accession>A0ABP8YJY2</accession>
<comment type="caution">
    <text evidence="2">The sequence shown here is derived from an EMBL/GenBank/DDBJ whole genome shotgun (WGS) entry which is preliminary data.</text>
</comment>
<evidence type="ECO:0000256" key="1">
    <source>
        <dbReference type="SAM" id="Phobius"/>
    </source>
</evidence>
<proteinExistence type="predicted"/>
<feature type="transmembrane region" description="Helical" evidence="1">
    <location>
        <begin position="42"/>
        <end position="59"/>
    </location>
</feature>
<sequence length="189" mass="19566">MTEPVDTWSSLAFVVAGLWVIVRRRHSGDGAPSRAAARARAALGVLAIGIGVGSVVQHGPAPSWNPLVHDPPLFGAYALVAADAVADLTGRWMRTWWWLVPTLVDLALAAVDPWASVVAQGVASGIAVVLILLRALARPVLRARLVSAVVVLGVGALVGFVDPWGHSVWHVLAATAIVVAAPAVGARPS</sequence>
<dbReference type="EMBL" id="BAABID010000010">
    <property type="protein sequence ID" value="GAA4730960.1"/>
    <property type="molecule type" value="Genomic_DNA"/>
</dbReference>
<protein>
    <submittedName>
        <fullName evidence="2">Uncharacterized protein</fullName>
    </submittedName>
</protein>
<evidence type="ECO:0000313" key="3">
    <source>
        <dbReference type="Proteomes" id="UP001500956"/>
    </source>
</evidence>
<reference evidence="3" key="1">
    <citation type="journal article" date="2019" name="Int. J. Syst. Evol. Microbiol.">
        <title>The Global Catalogue of Microorganisms (GCM) 10K type strain sequencing project: providing services to taxonomists for standard genome sequencing and annotation.</title>
        <authorList>
            <consortium name="The Broad Institute Genomics Platform"/>
            <consortium name="The Broad Institute Genome Sequencing Center for Infectious Disease"/>
            <person name="Wu L."/>
            <person name="Ma J."/>
        </authorList>
    </citation>
    <scope>NUCLEOTIDE SEQUENCE [LARGE SCALE GENOMIC DNA]</scope>
    <source>
        <strain evidence="3">JCM 18063</strain>
    </source>
</reference>
<dbReference type="RefSeq" id="WP_172148991.1">
    <property type="nucleotide sequence ID" value="NZ_BAABID010000010.1"/>
</dbReference>
<feature type="transmembrane region" description="Helical" evidence="1">
    <location>
        <begin position="143"/>
        <end position="161"/>
    </location>
</feature>
<name>A0ABP8YJY2_9MICO</name>
<feature type="transmembrane region" description="Helical" evidence="1">
    <location>
        <begin position="117"/>
        <end position="136"/>
    </location>
</feature>
<keyword evidence="1" id="KW-0812">Transmembrane</keyword>
<keyword evidence="3" id="KW-1185">Reference proteome</keyword>
<gene>
    <name evidence="2" type="ORF">GCM10023216_23580</name>
</gene>
<dbReference type="Proteomes" id="UP001500956">
    <property type="component" value="Unassembled WGS sequence"/>
</dbReference>
<keyword evidence="1" id="KW-1133">Transmembrane helix</keyword>